<evidence type="ECO:0000259" key="6">
    <source>
        <dbReference type="Pfam" id="PF13660"/>
    </source>
</evidence>
<name>A0A4R6MFI5_9GAMM</name>
<dbReference type="InterPro" id="IPR039760">
    <property type="entry name" value="MOFRL_protein"/>
</dbReference>
<dbReference type="FunFam" id="3.40.1480.10:FF:000002">
    <property type="entry name" value="Glycerate kinase"/>
    <property type="match status" value="1"/>
</dbReference>
<evidence type="ECO:0000313" key="7">
    <source>
        <dbReference type="EMBL" id="TDO98859.1"/>
    </source>
</evidence>
<evidence type="ECO:0000259" key="5">
    <source>
        <dbReference type="Pfam" id="PF05161"/>
    </source>
</evidence>
<keyword evidence="1" id="KW-0808">Transferase</keyword>
<proteinExistence type="predicted"/>
<dbReference type="PANTHER" id="PTHR12227">
    <property type="entry name" value="GLYCERATE KINASE"/>
    <property type="match status" value="1"/>
</dbReference>
<comment type="caution">
    <text evidence="7">The sequence shown here is derived from an EMBL/GenBank/DDBJ whole genome shotgun (WGS) entry which is preliminary data.</text>
</comment>
<dbReference type="PANTHER" id="PTHR12227:SF0">
    <property type="entry name" value="GLYCERATE KINASE"/>
    <property type="match status" value="1"/>
</dbReference>
<evidence type="ECO:0000256" key="3">
    <source>
        <dbReference type="ARBA" id="ARBA00022777"/>
    </source>
</evidence>
<reference evidence="7 8" key="1">
    <citation type="submission" date="2019-03" db="EMBL/GenBank/DDBJ databases">
        <title>Genomic Encyclopedia of Type Strains, Phase III (KMG-III): the genomes of soil and plant-associated and newly described type strains.</title>
        <authorList>
            <person name="Whitman W."/>
        </authorList>
    </citation>
    <scope>NUCLEOTIDE SEQUENCE [LARGE SCALE GENOMIC DNA]</scope>
    <source>
        <strain evidence="7 8">CECT 7378</strain>
    </source>
</reference>
<keyword evidence="8" id="KW-1185">Reference proteome</keyword>
<dbReference type="InterPro" id="IPR025286">
    <property type="entry name" value="MOFRL_assoc_dom"/>
</dbReference>
<keyword evidence="2" id="KW-0547">Nucleotide-binding</keyword>
<organism evidence="7 8">
    <name type="scientific">Marinomonas balearica</name>
    <dbReference type="NCBI Taxonomy" id="491947"/>
    <lineage>
        <taxon>Bacteria</taxon>
        <taxon>Pseudomonadati</taxon>
        <taxon>Pseudomonadota</taxon>
        <taxon>Gammaproteobacteria</taxon>
        <taxon>Oceanospirillales</taxon>
        <taxon>Oceanospirillaceae</taxon>
        <taxon>Marinomonas</taxon>
    </lineage>
</organism>
<feature type="domain" description="MOFRL-associated" evidence="6">
    <location>
        <begin position="12"/>
        <end position="231"/>
    </location>
</feature>
<dbReference type="Gene3D" id="3.40.1480.10">
    <property type="entry name" value="MOFRL domain"/>
    <property type="match status" value="1"/>
</dbReference>
<dbReference type="Pfam" id="PF05161">
    <property type="entry name" value="MOFRL"/>
    <property type="match status" value="1"/>
</dbReference>
<dbReference type="GO" id="GO:0008887">
    <property type="term" value="F:glycerate kinase activity"/>
    <property type="evidence" value="ECO:0007669"/>
    <property type="project" value="InterPro"/>
</dbReference>
<dbReference type="Gene3D" id="3.40.50.10180">
    <property type="entry name" value="Glycerate kinase, MOFRL-like N-terminal domain"/>
    <property type="match status" value="1"/>
</dbReference>
<dbReference type="GO" id="GO:0005524">
    <property type="term" value="F:ATP binding"/>
    <property type="evidence" value="ECO:0007669"/>
    <property type="project" value="UniProtKB-KW"/>
</dbReference>
<accession>A0A4R6MFI5</accession>
<dbReference type="EMBL" id="SNXC01000010">
    <property type="protein sequence ID" value="TDO98859.1"/>
    <property type="molecule type" value="Genomic_DNA"/>
</dbReference>
<dbReference type="Proteomes" id="UP000294656">
    <property type="component" value="Unassembled WGS sequence"/>
</dbReference>
<dbReference type="SUPFAM" id="SSF82544">
    <property type="entry name" value="GckA/TtuD-like"/>
    <property type="match status" value="1"/>
</dbReference>
<keyword evidence="3 7" id="KW-0418">Kinase</keyword>
<sequence length="424" mass="44646">MSSSELMHTQLLRSLFDAALDIAQPNKCISRHLPTKTSGKTIVVGAGKASAAMAKALEESWDGPLSGTVVTRYGYAVECDQITILEAAHPVPDENGLIAAQAILDEVSNLNEDDQVIVLISGGGSALLPCPVDGLSLKEKQEVNQALLKCGANIVEMNTVRRHLSKIKGGQLAAACFPAKVTTLLISDVPGDDLPSIASGPTVGDTTTCADALAIIDKYSIPISETVRENLLSGKYETIHPTDQKLERCETQLIATPQLALEAAAKRAKSLGIKSLILGDSIEGEAREVGKVMAGIAKQVRIFGQPIEPPCVLLSGGETTVTLKGNGVGGRNVEYLLSLAIQLAGEKGISAIACDTDGVDGAAELAGALMTDKTLELAKQKSLKPSAYLDNNDAHTFFTKLDFSIDTGPTLTNVNDFRAIFIDK</sequence>
<dbReference type="InterPro" id="IPR038614">
    <property type="entry name" value="GK_N_sf"/>
</dbReference>
<dbReference type="RefSeq" id="WP_133503080.1">
    <property type="nucleotide sequence ID" value="NZ_SNXC01000010.1"/>
</dbReference>
<evidence type="ECO:0000256" key="1">
    <source>
        <dbReference type="ARBA" id="ARBA00022679"/>
    </source>
</evidence>
<dbReference type="GO" id="GO:0005737">
    <property type="term" value="C:cytoplasm"/>
    <property type="evidence" value="ECO:0007669"/>
    <property type="project" value="TreeGrafter"/>
</dbReference>
<evidence type="ECO:0000313" key="8">
    <source>
        <dbReference type="Proteomes" id="UP000294656"/>
    </source>
</evidence>
<keyword evidence="4" id="KW-0067">ATP-binding</keyword>
<protein>
    <submittedName>
        <fullName evidence="7">Glycerate 2-kinase</fullName>
    </submittedName>
</protein>
<evidence type="ECO:0000256" key="2">
    <source>
        <dbReference type="ARBA" id="ARBA00022741"/>
    </source>
</evidence>
<dbReference type="FunFam" id="3.40.50.10180:FF:000001">
    <property type="entry name" value="Glycerate kinase"/>
    <property type="match status" value="1"/>
</dbReference>
<dbReference type="InterPro" id="IPR007835">
    <property type="entry name" value="MOFRL"/>
</dbReference>
<dbReference type="OrthoDB" id="9766552at2"/>
<dbReference type="AlphaFoldDB" id="A0A4R6MFI5"/>
<evidence type="ECO:0000256" key="4">
    <source>
        <dbReference type="ARBA" id="ARBA00022840"/>
    </source>
</evidence>
<gene>
    <name evidence="7" type="ORF">DFP79_1272</name>
</gene>
<dbReference type="Pfam" id="PF13660">
    <property type="entry name" value="DUF4147"/>
    <property type="match status" value="1"/>
</dbReference>
<dbReference type="InterPro" id="IPR037035">
    <property type="entry name" value="GK-like_C_sf"/>
</dbReference>
<feature type="domain" description="MOFRL" evidence="5">
    <location>
        <begin position="311"/>
        <end position="416"/>
    </location>
</feature>